<dbReference type="Gene3D" id="2.60.120.200">
    <property type="match status" value="1"/>
</dbReference>
<organism evidence="1 2">
    <name type="scientific">Neoarthrinium moseri</name>
    <dbReference type="NCBI Taxonomy" id="1658444"/>
    <lineage>
        <taxon>Eukaryota</taxon>
        <taxon>Fungi</taxon>
        <taxon>Dikarya</taxon>
        <taxon>Ascomycota</taxon>
        <taxon>Pezizomycotina</taxon>
        <taxon>Sordariomycetes</taxon>
        <taxon>Xylariomycetidae</taxon>
        <taxon>Amphisphaeriales</taxon>
        <taxon>Apiosporaceae</taxon>
        <taxon>Neoarthrinium</taxon>
    </lineage>
</organism>
<dbReference type="PANTHER" id="PTHR35332:SF2">
    <property type="entry name" value="REGULATION OF ENOLASE PROTEIN 1"/>
    <property type="match status" value="1"/>
</dbReference>
<dbReference type="PANTHER" id="PTHR35332">
    <property type="entry name" value="REGULATION OF ENOLASE PROTEIN 1"/>
    <property type="match status" value="1"/>
</dbReference>
<proteinExistence type="predicted"/>
<name>A0A9P9WJP1_9PEZI</name>
<keyword evidence="2" id="KW-1185">Reference proteome</keyword>
<sequence length="239" mass="26944">MLQGGKIDVTDITARSREAAWSQYYYPVNSVSARMDVTHDSFELEAPAGTDIWKKPPSTDVWNAPITRASSGLLQKFQSARVTFWADWTERYDQAGLLLALQRTSSTASPSPVEKWVKTGIEFYNGKPHLSTVGCDRWADWSILPLTEGKTEKGVTLEVVRESDENGKSAWIYQVILDGAGNVKEKLPLREICWIFADEDEKGGEEWVLDVSPLVARPEKSAKESLKARFDEFEVKWLV</sequence>
<dbReference type="InterPro" id="IPR009784">
    <property type="entry name" value="DUF1349"/>
</dbReference>
<dbReference type="Proteomes" id="UP000829685">
    <property type="component" value="Unassembled WGS sequence"/>
</dbReference>
<protein>
    <submittedName>
        <fullName evidence="1">Uncharacterized protein</fullName>
    </submittedName>
</protein>
<dbReference type="Pfam" id="PF07081">
    <property type="entry name" value="DUF1349"/>
    <property type="match status" value="1"/>
</dbReference>
<gene>
    <name evidence="1" type="ORF">JX265_007539</name>
</gene>
<dbReference type="AlphaFoldDB" id="A0A9P9WJP1"/>
<reference evidence="1" key="1">
    <citation type="submission" date="2021-03" db="EMBL/GenBank/DDBJ databases">
        <title>Revisited historic fungal species revealed as producer of novel bioactive compounds through whole genome sequencing and comparative genomics.</title>
        <authorList>
            <person name="Vignolle G.A."/>
            <person name="Hochenegger N."/>
            <person name="Mach R.L."/>
            <person name="Mach-Aigner A.R."/>
            <person name="Javad Rahimi M."/>
            <person name="Salim K.A."/>
            <person name="Chan C.M."/>
            <person name="Lim L.B.L."/>
            <person name="Cai F."/>
            <person name="Druzhinina I.S."/>
            <person name="U'Ren J.M."/>
            <person name="Derntl C."/>
        </authorList>
    </citation>
    <scope>NUCLEOTIDE SEQUENCE</scope>
    <source>
        <strain evidence="1">TUCIM 5799</strain>
    </source>
</reference>
<evidence type="ECO:0000313" key="1">
    <source>
        <dbReference type="EMBL" id="KAI1866963.1"/>
    </source>
</evidence>
<comment type="caution">
    <text evidence="1">The sequence shown here is derived from an EMBL/GenBank/DDBJ whole genome shotgun (WGS) entry which is preliminary data.</text>
</comment>
<evidence type="ECO:0000313" key="2">
    <source>
        <dbReference type="Proteomes" id="UP000829685"/>
    </source>
</evidence>
<dbReference type="EMBL" id="JAFIMR010000019">
    <property type="protein sequence ID" value="KAI1866963.1"/>
    <property type="molecule type" value="Genomic_DNA"/>
</dbReference>
<accession>A0A9P9WJP1</accession>